<keyword evidence="2" id="KW-1185">Reference proteome</keyword>
<proteinExistence type="predicted"/>
<dbReference type="EMBL" id="JASGBH010000017">
    <property type="protein sequence ID" value="MDI9235220.1"/>
    <property type="molecule type" value="Genomic_DNA"/>
</dbReference>
<accession>A0ABT6XAT2</accession>
<evidence type="ECO:0000313" key="1">
    <source>
        <dbReference type="EMBL" id="MDI9235220.1"/>
    </source>
</evidence>
<name>A0ABT6XAT2_9BURK</name>
<protein>
    <submittedName>
        <fullName evidence="1">DNA-binding protein</fullName>
    </submittedName>
</protein>
<dbReference type="Proteomes" id="UP001431902">
    <property type="component" value="Unassembled WGS sequence"/>
</dbReference>
<gene>
    <name evidence="1" type="ORF">QLQ16_15385</name>
</gene>
<sequence>MKVNYEKLRPLTQELRSALCTNEAAAHLNRAPQTLRQWAMRESGPIRVLRVNGRLAWSVADIKRVMGVQ</sequence>
<evidence type="ECO:0000313" key="2">
    <source>
        <dbReference type="Proteomes" id="UP001431902"/>
    </source>
</evidence>
<reference evidence="1" key="1">
    <citation type="submission" date="2023-05" db="EMBL/GenBank/DDBJ databases">
        <title>Limnohabitans sp. strain HM2-2 Genome sequencing and assembly.</title>
        <authorList>
            <person name="Jung Y."/>
        </authorList>
    </citation>
    <scope>NUCLEOTIDE SEQUENCE</scope>
    <source>
        <strain evidence="1">HM2-2</strain>
    </source>
</reference>
<organism evidence="1 2">
    <name type="scientific">Limnohabitans lacus</name>
    <dbReference type="NCBI Taxonomy" id="3045173"/>
    <lineage>
        <taxon>Bacteria</taxon>
        <taxon>Pseudomonadati</taxon>
        <taxon>Pseudomonadota</taxon>
        <taxon>Betaproteobacteria</taxon>
        <taxon>Burkholderiales</taxon>
        <taxon>Comamonadaceae</taxon>
        <taxon>Limnohabitans</taxon>
    </lineage>
</organism>
<comment type="caution">
    <text evidence="1">The sequence shown here is derived from an EMBL/GenBank/DDBJ whole genome shotgun (WGS) entry which is preliminary data.</text>
</comment>
<dbReference type="GO" id="GO:0003677">
    <property type="term" value="F:DNA binding"/>
    <property type="evidence" value="ECO:0007669"/>
    <property type="project" value="UniProtKB-KW"/>
</dbReference>
<keyword evidence="1" id="KW-0238">DNA-binding</keyword>